<evidence type="ECO:0000313" key="17">
    <source>
        <dbReference type="EMBL" id="KAJ8433671.1"/>
    </source>
</evidence>
<evidence type="ECO:0000256" key="6">
    <source>
        <dbReference type="ARBA" id="ARBA00022723"/>
    </source>
</evidence>
<dbReference type="InterPro" id="IPR013112">
    <property type="entry name" value="FAD-bd_8"/>
</dbReference>
<dbReference type="PANTHER" id="PTHR11972:SF41">
    <property type="entry name" value="FERRIC REDUCTION OXIDASE 2"/>
    <property type="match status" value="1"/>
</dbReference>
<dbReference type="AlphaFoldDB" id="A0A9Q1JZF0"/>
<keyword evidence="6" id="KW-0479">Metal-binding</keyword>
<evidence type="ECO:0000256" key="9">
    <source>
        <dbReference type="ARBA" id="ARBA00023004"/>
    </source>
</evidence>
<feature type="transmembrane region" description="Helical" evidence="15">
    <location>
        <begin position="31"/>
        <end position="50"/>
    </location>
</feature>
<evidence type="ECO:0000256" key="14">
    <source>
        <dbReference type="SAM" id="MobiDB-lite"/>
    </source>
</evidence>
<name>A0A9Q1JZF0_9CARY</name>
<dbReference type="FunFam" id="3.40.50.80:FF:000039">
    <property type="entry name" value="Ferric reduction oxidase 3"/>
    <property type="match status" value="1"/>
</dbReference>
<dbReference type="PANTHER" id="PTHR11972">
    <property type="entry name" value="NADPH OXIDASE"/>
    <property type="match status" value="1"/>
</dbReference>
<dbReference type="SUPFAM" id="SSF52343">
    <property type="entry name" value="Ferredoxin reductase-like, C-terminal NADP-linked domain"/>
    <property type="match status" value="1"/>
</dbReference>
<dbReference type="GO" id="GO:0046872">
    <property type="term" value="F:metal ion binding"/>
    <property type="evidence" value="ECO:0007669"/>
    <property type="project" value="UniProtKB-KW"/>
</dbReference>
<feature type="transmembrane region" description="Helical" evidence="15">
    <location>
        <begin position="579"/>
        <end position="606"/>
    </location>
</feature>
<protein>
    <recommendedName>
        <fullName evidence="13">ferric-chelate reductase (NADH)</fullName>
        <ecNumber evidence="13">1.16.1.7</ecNumber>
    </recommendedName>
</protein>
<dbReference type="EMBL" id="JAKOGI010000524">
    <property type="protein sequence ID" value="KAJ8433671.1"/>
    <property type="molecule type" value="Genomic_DNA"/>
</dbReference>
<comment type="subcellular location">
    <subcellularLocation>
        <location evidence="2">Membrane</location>
        <topology evidence="2">Multi-pass membrane protein</topology>
    </subcellularLocation>
</comment>
<dbReference type="PROSITE" id="PS51384">
    <property type="entry name" value="FAD_FR"/>
    <property type="match status" value="1"/>
</dbReference>
<evidence type="ECO:0000256" key="2">
    <source>
        <dbReference type="ARBA" id="ARBA00004141"/>
    </source>
</evidence>
<organism evidence="17 18">
    <name type="scientific">Carnegiea gigantea</name>
    <dbReference type="NCBI Taxonomy" id="171969"/>
    <lineage>
        <taxon>Eukaryota</taxon>
        <taxon>Viridiplantae</taxon>
        <taxon>Streptophyta</taxon>
        <taxon>Embryophyta</taxon>
        <taxon>Tracheophyta</taxon>
        <taxon>Spermatophyta</taxon>
        <taxon>Magnoliopsida</taxon>
        <taxon>eudicotyledons</taxon>
        <taxon>Gunneridae</taxon>
        <taxon>Pentapetalae</taxon>
        <taxon>Caryophyllales</taxon>
        <taxon>Cactineae</taxon>
        <taxon>Cactaceae</taxon>
        <taxon>Cactoideae</taxon>
        <taxon>Echinocereeae</taxon>
        <taxon>Carnegiea</taxon>
    </lineage>
</organism>
<keyword evidence="7 15" id="KW-1133">Transmembrane helix</keyword>
<keyword evidence="5 15" id="KW-0812">Transmembrane</keyword>
<dbReference type="CDD" id="cd06186">
    <property type="entry name" value="NOX_Duox_like_FAD_NADP"/>
    <property type="match status" value="1"/>
</dbReference>
<dbReference type="OrthoDB" id="167398at2759"/>
<feature type="compositionally biased region" description="Basic and acidic residues" evidence="14">
    <location>
        <begin position="1"/>
        <end position="11"/>
    </location>
</feature>
<dbReference type="InterPro" id="IPR039261">
    <property type="entry name" value="FNR_nucleotide-bd"/>
</dbReference>
<feature type="transmembrane region" description="Helical" evidence="15">
    <location>
        <begin position="154"/>
        <end position="177"/>
    </location>
</feature>
<feature type="transmembrane region" description="Helical" evidence="15">
    <location>
        <begin position="626"/>
        <end position="644"/>
    </location>
</feature>
<evidence type="ECO:0000256" key="12">
    <source>
        <dbReference type="ARBA" id="ARBA00050970"/>
    </source>
</evidence>
<evidence type="ECO:0000256" key="10">
    <source>
        <dbReference type="ARBA" id="ARBA00023065"/>
    </source>
</evidence>
<dbReference type="EC" id="1.16.1.7" evidence="13"/>
<evidence type="ECO:0000256" key="11">
    <source>
        <dbReference type="ARBA" id="ARBA00023136"/>
    </source>
</evidence>
<comment type="similarity">
    <text evidence="3">Belongs to the ferric reductase (FRE) family.</text>
</comment>
<evidence type="ECO:0000256" key="7">
    <source>
        <dbReference type="ARBA" id="ARBA00022989"/>
    </source>
</evidence>
<evidence type="ECO:0000256" key="5">
    <source>
        <dbReference type="ARBA" id="ARBA00022692"/>
    </source>
</evidence>
<keyword evidence="10" id="KW-0406">Ion transport</keyword>
<gene>
    <name evidence="17" type="ORF">Cgig2_002342</name>
</gene>
<reference evidence="17" key="1">
    <citation type="submission" date="2022-04" db="EMBL/GenBank/DDBJ databases">
        <title>Carnegiea gigantea Genome sequencing and assembly v2.</title>
        <authorList>
            <person name="Copetti D."/>
            <person name="Sanderson M.J."/>
            <person name="Burquez A."/>
            <person name="Wojciechowski M.F."/>
        </authorList>
    </citation>
    <scope>NUCLEOTIDE SEQUENCE</scope>
    <source>
        <strain evidence="17">SGP5-SGP5p</strain>
        <tissue evidence="17">Aerial part</tissue>
    </source>
</reference>
<dbReference type="Pfam" id="PF08030">
    <property type="entry name" value="NAD_binding_6"/>
    <property type="match status" value="1"/>
</dbReference>
<feature type="transmembrane region" description="Helical" evidence="15">
    <location>
        <begin position="248"/>
        <end position="272"/>
    </location>
</feature>
<evidence type="ECO:0000256" key="13">
    <source>
        <dbReference type="ARBA" id="ARBA00066905"/>
    </source>
</evidence>
<keyword evidence="18" id="KW-1185">Reference proteome</keyword>
<feature type="transmembrane region" description="Helical" evidence="15">
    <location>
        <begin position="208"/>
        <end position="227"/>
    </location>
</feature>
<feature type="region of interest" description="Disordered" evidence="14">
    <location>
        <begin position="1"/>
        <end position="23"/>
    </location>
</feature>
<dbReference type="InterPro" id="IPR050369">
    <property type="entry name" value="RBOH/FRE"/>
</dbReference>
<dbReference type="SFLD" id="SFLDS00052">
    <property type="entry name" value="Ferric_Reductase_Domain"/>
    <property type="match status" value="1"/>
</dbReference>
<dbReference type="Proteomes" id="UP001153076">
    <property type="component" value="Unassembled WGS sequence"/>
</dbReference>
<keyword evidence="4" id="KW-0813">Transport</keyword>
<dbReference type="GO" id="GO:0005886">
    <property type="term" value="C:plasma membrane"/>
    <property type="evidence" value="ECO:0007669"/>
    <property type="project" value="TreeGrafter"/>
</dbReference>
<comment type="caution">
    <text evidence="17">The sequence shown here is derived from an EMBL/GenBank/DDBJ whole genome shotgun (WGS) entry which is preliminary data.</text>
</comment>
<dbReference type="GO" id="GO:0140618">
    <property type="term" value="F:ferric-chelate reductase (NADH) activity"/>
    <property type="evidence" value="ECO:0007669"/>
    <property type="project" value="UniProtKB-EC"/>
</dbReference>
<dbReference type="Pfam" id="PF08022">
    <property type="entry name" value="FAD_binding_8"/>
    <property type="match status" value="1"/>
</dbReference>
<evidence type="ECO:0000256" key="15">
    <source>
        <dbReference type="SAM" id="Phobius"/>
    </source>
</evidence>
<dbReference type="Gene3D" id="3.40.50.80">
    <property type="entry name" value="Nucleotide-binding domain of ferredoxin-NADP reductase (FNR) module"/>
    <property type="match status" value="2"/>
</dbReference>
<keyword evidence="8" id="KW-0560">Oxidoreductase</keyword>
<accession>A0A9Q1JZF0</accession>
<evidence type="ECO:0000259" key="16">
    <source>
        <dbReference type="PROSITE" id="PS51384"/>
    </source>
</evidence>
<evidence type="ECO:0000313" key="18">
    <source>
        <dbReference type="Proteomes" id="UP001153076"/>
    </source>
</evidence>
<feature type="domain" description="FAD-binding FR-type" evidence="16">
    <location>
        <begin position="360"/>
        <end position="464"/>
    </location>
</feature>
<feature type="compositionally biased region" description="Gly residues" evidence="14">
    <location>
        <begin position="13"/>
        <end position="23"/>
    </location>
</feature>
<dbReference type="SFLD" id="SFLDG01168">
    <property type="entry name" value="Ferric_reductase_subgroup_(FRE"/>
    <property type="match status" value="1"/>
</dbReference>
<keyword evidence="9" id="KW-0408">Iron</keyword>
<evidence type="ECO:0000256" key="4">
    <source>
        <dbReference type="ARBA" id="ARBA00022448"/>
    </source>
</evidence>
<dbReference type="GO" id="GO:0006811">
    <property type="term" value="P:monoatomic ion transport"/>
    <property type="evidence" value="ECO:0007669"/>
    <property type="project" value="UniProtKB-KW"/>
</dbReference>
<dbReference type="PRINTS" id="PR00406">
    <property type="entry name" value="CYTB5RDTASE"/>
</dbReference>
<evidence type="ECO:0000256" key="3">
    <source>
        <dbReference type="ARBA" id="ARBA00006278"/>
    </source>
</evidence>
<dbReference type="InterPro" id="IPR013121">
    <property type="entry name" value="Fe_red_NAD-bd_6"/>
</dbReference>
<proteinExistence type="inferred from homology"/>
<keyword evidence="11 15" id="KW-0472">Membrane</keyword>
<dbReference type="Pfam" id="PF01794">
    <property type="entry name" value="Ferric_reduct"/>
    <property type="match status" value="1"/>
</dbReference>
<evidence type="ECO:0000256" key="8">
    <source>
        <dbReference type="ARBA" id="ARBA00023002"/>
    </source>
</evidence>
<feature type="transmembrane region" description="Helical" evidence="15">
    <location>
        <begin position="284"/>
        <end position="304"/>
    </location>
</feature>
<dbReference type="InterPro" id="IPR017927">
    <property type="entry name" value="FAD-bd_FR_type"/>
</dbReference>
<comment type="catalytic activity">
    <reaction evidence="12">
        <text>2 a Fe(II)-siderophore + NAD(+) + H(+) = 2 a Fe(III)-siderophore + NADH</text>
        <dbReference type="Rhea" id="RHEA:15061"/>
        <dbReference type="Rhea" id="RHEA-COMP:11342"/>
        <dbReference type="Rhea" id="RHEA-COMP:11344"/>
        <dbReference type="ChEBI" id="CHEBI:15378"/>
        <dbReference type="ChEBI" id="CHEBI:29033"/>
        <dbReference type="ChEBI" id="CHEBI:29034"/>
        <dbReference type="ChEBI" id="CHEBI:57540"/>
        <dbReference type="ChEBI" id="CHEBI:57945"/>
        <dbReference type="EC" id="1.16.1.7"/>
    </reaction>
</comment>
<dbReference type="InterPro" id="IPR013130">
    <property type="entry name" value="Fe3_Rdtase_TM_dom"/>
</dbReference>
<feature type="transmembrane region" description="Helical" evidence="15">
    <location>
        <begin position="79"/>
        <end position="100"/>
    </location>
</feature>
<evidence type="ECO:0000256" key="1">
    <source>
        <dbReference type="ARBA" id="ARBA00001974"/>
    </source>
</evidence>
<sequence>MDTIRAERETSSHGGGGGGGGGGEVREARKVIMVVVIAVMLGYVVMWIVMPTSTYRYTWVPKMRTKLNSTYYGTQGPQLLVYTFPVLLVALLGCVCLHLGKKSLNHGLKRSIYSSVNLVKSVNMFLLMNLDRKEKEEKRVLAGWRRPALVRGPLGIVSGIELSFFIMFIALLIWSFATYLHVGYSHISKAQIEEDGGQRWKAKWDTTVFRLGLAGNICLTLLFFPVTRGSSILPLFGLTSEGCIKYHIWLGHLVMALFTAHGLGYLLLWAVTGQLSEALKWDKVGISNVAGELSLLAGLILWATTYPRIRRKMFELFFYTHHLYILFVGFFVLHVGISYAYYMLPGFYLFIIDRYLRFLQSRQRVRLLSARALPCEALELNFAKNPALSYSPTSIIFVNVPSISKLQWHPFTITSNSNLEQDKLSVVIKVEGSWTRKLYGMVSSSSIDRLDVSVEGPYGPPSSHFLRHDTLVMVSGGSGITPFFSIIRELLFAVTVLKYQTPKLVLISSFKKATDLVMLDLLLPMSGTPLDLSNIDLQIKAYVTREKGSQGDDKQPRNIWFKPNASDAPISRSLGQNSWLWLGAIISSSFIAFLIFMGILTQYYIYPIDKNTNDIFSTSTRAVLNSLILCICIALTASGAVLWNKKRNAMETKRIINMEGTTPKATPESRFYNADRELESFPNQSLLQSTEIFYGERPDLKRLLFDCKGSNVGVLVCGPHGMRHEVAAICASGLAENLHFESISFSW</sequence>
<comment type="cofactor">
    <cofactor evidence="1">
        <name>FAD</name>
        <dbReference type="ChEBI" id="CHEBI:57692"/>
    </cofactor>
</comment>